<dbReference type="PANTHER" id="PTHR30055">
    <property type="entry name" value="HTH-TYPE TRANSCRIPTIONAL REGULATOR RUTR"/>
    <property type="match status" value="1"/>
</dbReference>
<dbReference type="RefSeq" id="WP_344602709.1">
    <property type="nucleotide sequence ID" value="NZ_BAAAHE010000008.1"/>
</dbReference>
<evidence type="ECO:0000313" key="7">
    <source>
        <dbReference type="EMBL" id="GAA0611841.1"/>
    </source>
</evidence>
<dbReference type="InterPro" id="IPR041490">
    <property type="entry name" value="KstR2_TetR_C"/>
</dbReference>
<dbReference type="Pfam" id="PF17932">
    <property type="entry name" value="TetR_C_24"/>
    <property type="match status" value="1"/>
</dbReference>
<keyword evidence="3 5" id="KW-0238">DNA-binding</keyword>
<dbReference type="Proteomes" id="UP001500957">
    <property type="component" value="Unassembled WGS sequence"/>
</dbReference>
<evidence type="ECO:0000256" key="4">
    <source>
        <dbReference type="ARBA" id="ARBA00023163"/>
    </source>
</evidence>
<dbReference type="Gene3D" id="1.10.10.60">
    <property type="entry name" value="Homeodomain-like"/>
    <property type="match status" value="1"/>
</dbReference>
<keyword evidence="2" id="KW-0805">Transcription regulation</keyword>
<proteinExistence type="predicted"/>
<dbReference type="Pfam" id="PF00440">
    <property type="entry name" value="TetR_N"/>
    <property type="match status" value="1"/>
</dbReference>
<dbReference type="InterPro" id="IPR009057">
    <property type="entry name" value="Homeodomain-like_sf"/>
</dbReference>
<accession>A0ABN1GHS4</accession>
<dbReference type="InterPro" id="IPR036271">
    <property type="entry name" value="Tet_transcr_reg_TetR-rel_C_sf"/>
</dbReference>
<comment type="caution">
    <text evidence="7">The sequence shown here is derived from an EMBL/GenBank/DDBJ whole genome shotgun (WGS) entry which is preliminary data.</text>
</comment>
<feature type="domain" description="HTH tetR-type" evidence="6">
    <location>
        <begin position="22"/>
        <end position="81"/>
    </location>
</feature>
<evidence type="ECO:0000256" key="5">
    <source>
        <dbReference type="PROSITE-ProRule" id="PRU00335"/>
    </source>
</evidence>
<dbReference type="SUPFAM" id="SSF46689">
    <property type="entry name" value="Homeodomain-like"/>
    <property type="match status" value="1"/>
</dbReference>
<dbReference type="PROSITE" id="PS50977">
    <property type="entry name" value="HTH_TETR_2"/>
    <property type="match status" value="1"/>
</dbReference>
<gene>
    <name evidence="7" type="ORF">GCM10009547_12340</name>
</gene>
<dbReference type="InterPro" id="IPR050109">
    <property type="entry name" value="HTH-type_TetR-like_transc_reg"/>
</dbReference>
<dbReference type="EMBL" id="BAAAHE010000008">
    <property type="protein sequence ID" value="GAA0611841.1"/>
    <property type="molecule type" value="Genomic_DNA"/>
</dbReference>
<evidence type="ECO:0000256" key="1">
    <source>
        <dbReference type="ARBA" id="ARBA00022491"/>
    </source>
</evidence>
<keyword evidence="1" id="KW-0678">Repressor</keyword>
<dbReference type="SUPFAM" id="SSF48498">
    <property type="entry name" value="Tetracyclin repressor-like, C-terminal domain"/>
    <property type="match status" value="1"/>
</dbReference>
<protein>
    <submittedName>
        <fullName evidence="7">TetR/AcrR family transcriptional regulator</fullName>
    </submittedName>
</protein>
<name>A0ABN1GHS4_9ACTN</name>
<keyword evidence="4" id="KW-0804">Transcription</keyword>
<feature type="DNA-binding region" description="H-T-H motif" evidence="5">
    <location>
        <begin position="44"/>
        <end position="63"/>
    </location>
</feature>
<keyword evidence="8" id="KW-1185">Reference proteome</keyword>
<dbReference type="Gene3D" id="1.10.357.10">
    <property type="entry name" value="Tetracycline Repressor, domain 2"/>
    <property type="match status" value="1"/>
</dbReference>
<dbReference type="PRINTS" id="PR00455">
    <property type="entry name" value="HTHTETR"/>
</dbReference>
<organism evidence="7 8">
    <name type="scientific">Sporichthya brevicatena</name>
    <dbReference type="NCBI Taxonomy" id="171442"/>
    <lineage>
        <taxon>Bacteria</taxon>
        <taxon>Bacillati</taxon>
        <taxon>Actinomycetota</taxon>
        <taxon>Actinomycetes</taxon>
        <taxon>Sporichthyales</taxon>
        <taxon>Sporichthyaceae</taxon>
        <taxon>Sporichthya</taxon>
    </lineage>
</organism>
<evidence type="ECO:0000256" key="3">
    <source>
        <dbReference type="ARBA" id="ARBA00023125"/>
    </source>
</evidence>
<evidence type="ECO:0000259" key="6">
    <source>
        <dbReference type="PROSITE" id="PS50977"/>
    </source>
</evidence>
<sequence length="216" mass="24263">MPNSGIESRRQAAIEEGGTAYIARRQEILRTAAHIFREKGYEATLRDVAEALSTDRASIYYYFGSKEEVLQEIVREALAHDMAAARAIQRSNDSTPDKIRALIYSMVVGFAEFYPHMNVHVEDLGRIARQDSAWAVEIIEETRQYEALVRAILRQGQEEGALRGDISINVAAMSLFGMINWMYRWYRPTYPVAPEEIAASFAELFLAGIVPPASAA</sequence>
<reference evidence="7 8" key="1">
    <citation type="journal article" date="2019" name="Int. J. Syst. Evol. Microbiol.">
        <title>The Global Catalogue of Microorganisms (GCM) 10K type strain sequencing project: providing services to taxonomists for standard genome sequencing and annotation.</title>
        <authorList>
            <consortium name="The Broad Institute Genomics Platform"/>
            <consortium name="The Broad Institute Genome Sequencing Center for Infectious Disease"/>
            <person name="Wu L."/>
            <person name="Ma J."/>
        </authorList>
    </citation>
    <scope>NUCLEOTIDE SEQUENCE [LARGE SCALE GENOMIC DNA]</scope>
    <source>
        <strain evidence="7 8">JCM 10671</strain>
    </source>
</reference>
<dbReference type="PANTHER" id="PTHR30055:SF175">
    <property type="entry name" value="HTH-TYPE TRANSCRIPTIONAL REPRESSOR KSTR2"/>
    <property type="match status" value="1"/>
</dbReference>
<dbReference type="InterPro" id="IPR001647">
    <property type="entry name" value="HTH_TetR"/>
</dbReference>
<evidence type="ECO:0000313" key="8">
    <source>
        <dbReference type="Proteomes" id="UP001500957"/>
    </source>
</evidence>
<evidence type="ECO:0000256" key="2">
    <source>
        <dbReference type="ARBA" id="ARBA00023015"/>
    </source>
</evidence>